<dbReference type="EMBL" id="FMHZ01000002">
    <property type="protein sequence ID" value="SCL52425.1"/>
    <property type="molecule type" value="Genomic_DNA"/>
</dbReference>
<proteinExistence type="predicted"/>
<dbReference type="Proteomes" id="UP000199001">
    <property type="component" value="Unassembled WGS sequence"/>
</dbReference>
<dbReference type="AlphaFoldDB" id="A0A1C6UEA7"/>
<evidence type="ECO:0000313" key="2">
    <source>
        <dbReference type="EMBL" id="SCL52425.1"/>
    </source>
</evidence>
<keyword evidence="3" id="KW-1185">Reference proteome</keyword>
<feature type="compositionally biased region" description="Low complexity" evidence="1">
    <location>
        <begin position="40"/>
        <end position="49"/>
    </location>
</feature>
<evidence type="ECO:0000313" key="3">
    <source>
        <dbReference type="Proteomes" id="UP000199001"/>
    </source>
</evidence>
<feature type="compositionally biased region" description="Low complexity" evidence="1">
    <location>
        <begin position="23"/>
        <end position="33"/>
    </location>
</feature>
<accession>A0A1C6UEA7</accession>
<protein>
    <submittedName>
        <fullName evidence="2">Uncharacterized protein</fullName>
    </submittedName>
</protein>
<reference evidence="3" key="1">
    <citation type="submission" date="2016-06" db="EMBL/GenBank/DDBJ databases">
        <authorList>
            <person name="Varghese N."/>
            <person name="Submissions Spin"/>
        </authorList>
    </citation>
    <scope>NUCLEOTIDE SEQUENCE [LARGE SCALE GENOMIC DNA]</scope>
    <source>
        <strain evidence="3">DSM 43903</strain>
    </source>
</reference>
<sequence>MPECPCHDLACRNRAGRTFLPARRAGPVGVPGPVGRGRPRVVPIGPERPVASRPVGGAPAGQAGTAVTTMLSRYLRAFASNGPPQVIRVSRGLPSRAK</sequence>
<evidence type="ECO:0000256" key="1">
    <source>
        <dbReference type="SAM" id="MobiDB-lite"/>
    </source>
</evidence>
<feature type="region of interest" description="Disordered" evidence="1">
    <location>
        <begin position="23"/>
        <end position="63"/>
    </location>
</feature>
<name>A0A1C6UEA7_9ACTN</name>
<gene>
    <name evidence="2" type="ORF">GA0070606_1955</name>
</gene>
<organism evidence="2 3">
    <name type="scientific">Micromonospora citrea</name>
    <dbReference type="NCBI Taxonomy" id="47855"/>
    <lineage>
        <taxon>Bacteria</taxon>
        <taxon>Bacillati</taxon>
        <taxon>Actinomycetota</taxon>
        <taxon>Actinomycetes</taxon>
        <taxon>Micromonosporales</taxon>
        <taxon>Micromonosporaceae</taxon>
        <taxon>Micromonospora</taxon>
    </lineage>
</organism>